<dbReference type="Proteomes" id="UP001162162">
    <property type="component" value="Unassembled WGS sequence"/>
</dbReference>
<keyword evidence="3" id="KW-1185">Reference proteome</keyword>
<sequence>MPRQNGGDPVDLSVNSPQKPVVEIMRIPQTPSSSTQSPYNRDTVTKNLYKTTSSSIMDGRRLGPNLEITLVGPNSKSSLPNLKQFNFPSPRVPSPHTSSQFQQQKRFSNDYYTANKSAKGDENGRYNKHVIPPSYRDTKPSVDISIPNPFTSKNSSIKHDPVKQMSHNQSVKPFQAPGFPAFPPYLSQLYEGNKSIPPYLPIIDPAMYYSAAMQSLYSNTMNSAPPILQLPTPEQLKFYTELMAHGRFNFPFQMPQDGNPSAVNSNNLKKP</sequence>
<name>A0AAV8ZDN9_9CUCU</name>
<evidence type="ECO:0000313" key="2">
    <source>
        <dbReference type="EMBL" id="KAJ8961448.1"/>
    </source>
</evidence>
<evidence type="ECO:0000313" key="3">
    <source>
        <dbReference type="Proteomes" id="UP001162162"/>
    </source>
</evidence>
<feature type="region of interest" description="Disordered" evidence="1">
    <location>
        <begin position="1"/>
        <end position="20"/>
    </location>
</feature>
<comment type="caution">
    <text evidence="2">The sequence shown here is derived from an EMBL/GenBank/DDBJ whole genome shotgun (WGS) entry which is preliminary data.</text>
</comment>
<organism evidence="2 3">
    <name type="scientific">Aromia moschata</name>
    <dbReference type="NCBI Taxonomy" id="1265417"/>
    <lineage>
        <taxon>Eukaryota</taxon>
        <taxon>Metazoa</taxon>
        <taxon>Ecdysozoa</taxon>
        <taxon>Arthropoda</taxon>
        <taxon>Hexapoda</taxon>
        <taxon>Insecta</taxon>
        <taxon>Pterygota</taxon>
        <taxon>Neoptera</taxon>
        <taxon>Endopterygota</taxon>
        <taxon>Coleoptera</taxon>
        <taxon>Polyphaga</taxon>
        <taxon>Cucujiformia</taxon>
        <taxon>Chrysomeloidea</taxon>
        <taxon>Cerambycidae</taxon>
        <taxon>Cerambycinae</taxon>
        <taxon>Callichromatini</taxon>
        <taxon>Aromia</taxon>
    </lineage>
</organism>
<feature type="compositionally biased region" description="Polar residues" evidence="1">
    <location>
        <begin position="95"/>
        <end position="116"/>
    </location>
</feature>
<dbReference type="AlphaFoldDB" id="A0AAV8ZDN9"/>
<reference evidence="2" key="1">
    <citation type="journal article" date="2023" name="Insect Mol. Biol.">
        <title>Genome sequencing provides insights into the evolution of gene families encoding plant cell wall-degrading enzymes in longhorned beetles.</title>
        <authorList>
            <person name="Shin N.R."/>
            <person name="Okamura Y."/>
            <person name="Kirsch R."/>
            <person name="Pauchet Y."/>
        </authorList>
    </citation>
    <scope>NUCLEOTIDE SEQUENCE</scope>
    <source>
        <strain evidence="2">AMC_N1</strain>
    </source>
</reference>
<accession>A0AAV8ZDN9</accession>
<evidence type="ECO:0000256" key="1">
    <source>
        <dbReference type="SAM" id="MobiDB-lite"/>
    </source>
</evidence>
<feature type="region of interest" description="Disordered" evidence="1">
    <location>
        <begin position="85"/>
        <end position="142"/>
    </location>
</feature>
<dbReference type="EMBL" id="JAPWTK010000005">
    <property type="protein sequence ID" value="KAJ8961448.1"/>
    <property type="molecule type" value="Genomic_DNA"/>
</dbReference>
<gene>
    <name evidence="2" type="ORF">NQ318_014696</name>
</gene>
<protein>
    <submittedName>
        <fullName evidence="2">Uncharacterized protein</fullName>
    </submittedName>
</protein>
<proteinExistence type="predicted"/>